<dbReference type="Proteomes" id="UP000322110">
    <property type="component" value="Unassembled WGS sequence"/>
</dbReference>
<dbReference type="SUPFAM" id="SSF56235">
    <property type="entry name" value="N-terminal nucleophile aminohydrolases (Ntn hydrolases)"/>
    <property type="match status" value="1"/>
</dbReference>
<evidence type="ECO:0000313" key="1">
    <source>
        <dbReference type="EMBL" id="KAA2211151.1"/>
    </source>
</evidence>
<protein>
    <submittedName>
        <fullName evidence="1">Uncharacterized protein</fullName>
    </submittedName>
</protein>
<name>A0A5B2T934_9PROT</name>
<dbReference type="AlphaFoldDB" id="A0A5B2T934"/>
<organism evidence="1 2">
    <name type="scientific">Teichococcus oryzae</name>
    <dbReference type="NCBI Taxonomy" id="1608942"/>
    <lineage>
        <taxon>Bacteria</taxon>
        <taxon>Pseudomonadati</taxon>
        <taxon>Pseudomonadota</taxon>
        <taxon>Alphaproteobacteria</taxon>
        <taxon>Acetobacterales</taxon>
        <taxon>Roseomonadaceae</taxon>
        <taxon>Roseomonas</taxon>
    </lineage>
</organism>
<keyword evidence="2" id="KW-1185">Reference proteome</keyword>
<dbReference type="OrthoDB" id="9781342at2"/>
<evidence type="ECO:0000313" key="2">
    <source>
        <dbReference type="Proteomes" id="UP000322110"/>
    </source>
</evidence>
<reference evidence="1 2" key="1">
    <citation type="journal article" date="2015" name="Int. J. Syst. Evol. Microbiol.">
        <title>Roseomonas oryzae sp. nov., isolated from paddy rhizosphere soil.</title>
        <authorList>
            <person name="Ramaprasad E.V."/>
            <person name="Sasikala Ch."/>
            <person name="Ramana Ch.V."/>
        </authorList>
    </citation>
    <scope>NUCLEOTIDE SEQUENCE [LARGE SCALE GENOMIC DNA]</scope>
    <source>
        <strain evidence="1 2">KCTC 42542</strain>
    </source>
</reference>
<dbReference type="InterPro" id="IPR043137">
    <property type="entry name" value="GGT_ssub_C"/>
</dbReference>
<gene>
    <name evidence="1" type="ORF">F0Q34_21655</name>
</gene>
<comment type="caution">
    <text evidence="1">The sequence shown here is derived from an EMBL/GenBank/DDBJ whole genome shotgun (WGS) entry which is preliminary data.</text>
</comment>
<dbReference type="Gene3D" id="3.60.20.40">
    <property type="match status" value="1"/>
</dbReference>
<accession>A0A5B2T934</accession>
<dbReference type="InterPro" id="IPR029055">
    <property type="entry name" value="Ntn_hydrolases_N"/>
</dbReference>
<proteinExistence type="predicted"/>
<dbReference type="EMBL" id="VUKA01000088">
    <property type="protein sequence ID" value="KAA2211151.1"/>
    <property type="molecule type" value="Genomic_DNA"/>
</dbReference>
<sequence>MEIENRVAPEVLVALREQGHDARFFSTGFTMRVGGMQAIGRDPLTGRLGGAADPRRNGAVVIALTPRPHASE</sequence>